<organism evidence="1 2">
    <name type="scientific">Heyndrickxia acidicola</name>
    <dbReference type="NCBI Taxonomy" id="209389"/>
    <lineage>
        <taxon>Bacteria</taxon>
        <taxon>Bacillati</taxon>
        <taxon>Bacillota</taxon>
        <taxon>Bacilli</taxon>
        <taxon>Bacillales</taxon>
        <taxon>Bacillaceae</taxon>
        <taxon>Heyndrickxia</taxon>
    </lineage>
</organism>
<dbReference type="PANTHER" id="PTHR38433">
    <property type="match status" value="1"/>
</dbReference>
<sequence length="165" mass="18138">MAKAIKQIRRDIPTAEQVQEEAVADILKALADNRDAVMEALALMEQLHKIGVLEAIKALIQNGVDVALIALQQINQPSMYNTIKNAMNALSFLGQVNPDQLQIMLNGVGRGLVKFGENVDKHEKASLWKLGSVIRNDEVKTALVNMIGLLEGMGEVFKEGKQELH</sequence>
<accession>A0ABU6MHJ0</accession>
<name>A0ABU6MHJ0_9BACI</name>
<keyword evidence="2" id="KW-1185">Reference proteome</keyword>
<dbReference type="EMBL" id="JARMAB010000013">
    <property type="protein sequence ID" value="MED1203481.1"/>
    <property type="molecule type" value="Genomic_DNA"/>
</dbReference>
<comment type="caution">
    <text evidence="1">The sequence shown here is derived from an EMBL/GenBank/DDBJ whole genome shotgun (WGS) entry which is preliminary data.</text>
</comment>
<dbReference type="Proteomes" id="UP001341444">
    <property type="component" value="Unassembled WGS sequence"/>
</dbReference>
<gene>
    <name evidence="1" type="ORF">P4T90_10370</name>
</gene>
<evidence type="ECO:0000313" key="1">
    <source>
        <dbReference type="EMBL" id="MED1203481.1"/>
    </source>
</evidence>
<proteinExistence type="predicted"/>
<protein>
    <submittedName>
        <fullName evidence="1">DUF1641 domain-containing protein</fullName>
    </submittedName>
</protein>
<dbReference type="PANTHER" id="PTHR38433:SF1">
    <property type="entry name" value="DUF1641 DOMAIN-CONTAINING PROTEIN"/>
    <property type="match status" value="1"/>
</dbReference>
<reference evidence="1 2" key="1">
    <citation type="submission" date="2023-03" db="EMBL/GenBank/DDBJ databases">
        <title>Bacillus Genome Sequencing.</title>
        <authorList>
            <person name="Dunlap C."/>
        </authorList>
    </citation>
    <scope>NUCLEOTIDE SEQUENCE [LARGE SCALE GENOMIC DNA]</scope>
    <source>
        <strain evidence="1 2">B-23453</strain>
    </source>
</reference>
<evidence type="ECO:0000313" key="2">
    <source>
        <dbReference type="Proteomes" id="UP001341444"/>
    </source>
</evidence>
<dbReference type="RefSeq" id="WP_066271012.1">
    <property type="nucleotide sequence ID" value="NZ_JARMAB010000013.1"/>
</dbReference>